<dbReference type="Gene3D" id="3.40.50.300">
    <property type="entry name" value="P-loop containing nucleotide triphosphate hydrolases"/>
    <property type="match status" value="1"/>
</dbReference>
<evidence type="ECO:0000313" key="2">
    <source>
        <dbReference type="EMBL" id="KAL2485672.1"/>
    </source>
</evidence>
<dbReference type="AlphaFoldDB" id="A0ABD1RB87"/>
<name>A0ABD1RB87_9LAMI</name>
<dbReference type="SUPFAM" id="SSF52540">
    <property type="entry name" value="P-loop containing nucleoside triphosphate hydrolases"/>
    <property type="match status" value="1"/>
</dbReference>
<protein>
    <submittedName>
        <fullName evidence="2">P-loop NTPase domain-containing protein LPA12</fullName>
    </submittedName>
</protein>
<gene>
    <name evidence="2" type="ORF">Adt_30428</name>
</gene>
<organism evidence="2 3">
    <name type="scientific">Abeliophyllum distichum</name>
    <dbReference type="NCBI Taxonomy" id="126358"/>
    <lineage>
        <taxon>Eukaryota</taxon>
        <taxon>Viridiplantae</taxon>
        <taxon>Streptophyta</taxon>
        <taxon>Embryophyta</taxon>
        <taxon>Tracheophyta</taxon>
        <taxon>Spermatophyta</taxon>
        <taxon>Magnoliopsida</taxon>
        <taxon>eudicotyledons</taxon>
        <taxon>Gunneridae</taxon>
        <taxon>Pentapetalae</taxon>
        <taxon>asterids</taxon>
        <taxon>lamiids</taxon>
        <taxon>Lamiales</taxon>
        <taxon>Oleaceae</taxon>
        <taxon>Forsythieae</taxon>
        <taxon>Abeliophyllum</taxon>
    </lineage>
</organism>
<feature type="compositionally biased region" description="Low complexity" evidence="1">
    <location>
        <begin position="607"/>
        <end position="618"/>
    </location>
</feature>
<comment type="caution">
    <text evidence="2">The sequence shown here is derived from an EMBL/GenBank/DDBJ whole genome shotgun (WGS) entry which is preliminary data.</text>
</comment>
<dbReference type="Proteomes" id="UP001604336">
    <property type="component" value="Unassembled WGS sequence"/>
</dbReference>
<feature type="compositionally biased region" description="Basic and acidic residues" evidence="1">
    <location>
        <begin position="621"/>
        <end position="636"/>
    </location>
</feature>
<feature type="compositionally biased region" description="Basic and acidic residues" evidence="1">
    <location>
        <begin position="594"/>
        <end position="605"/>
    </location>
</feature>
<dbReference type="PANTHER" id="PTHR33477:SF3">
    <property type="entry name" value="P-LOOP NTPASE DOMAIN-CONTAINING PROTEIN LPA1 HOMOLOG 1"/>
    <property type="match status" value="1"/>
</dbReference>
<keyword evidence="3" id="KW-1185">Reference proteome</keyword>
<proteinExistence type="predicted"/>
<evidence type="ECO:0000313" key="3">
    <source>
        <dbReference type="Proteomes" id="UP001604336"/>
    </source>
</evidence>
<feature type="compositionally biased region" description="Acidic residues" evidence="1">
    <location>
        <begin position="637"/>
        <end position="652"/>
    </location>
</feature>
<dbReference type="PANTHER" id="PTHR33477">
    <property type="entry name" value="P-LOOP NTPASE DOMAIN-CONTAINING PROTEIN LPA1 HOMOLOG 1"/>
    <property type="match status" value="1"/>
</dbReference>
<feature type="region of interest" description="Disordered" evidence="1">
    <location>
        <begin position="588"/>
        <end position="675"/>
    </location>
</feature>
<accession>A0ABD1RB87</accession>
<sequence length="794" mass="87976">MYLPAARVEGIFLKFQFFITVSPIGTSSSCRIITAIVWFSLEFPSLGGGMAVAEGVAKLLYIVVVEDDAVENDSSSFRYTRSVLQSTLQLMGCKARHAFKISQRVFEMMRSGCLVDKLVSSSLAVSQQNAKVYPQKETDFFGDACVDRTDANDLSSSESEVDKSKSKPFELYKRRTTVVIRRNTFLDIVCEALADYKYVGPNQRADLVLACRIRERKESVTVLLCGTSGCGKSTLSALLGSRLGITTVISTDSIRHMMRSFVDEKQNPLLWASTYHAGEYLDPVAVAKDKAKRKAKKLAGVSHPSLAKNDAFSGSTIGKPASDGSSMTRDLISPKQMAVEGFKAQSEMVIDSLDRLITAWEKRKESVVVEGVHLSLNFVMGLMKKHPSIIPFMIYISNEEKHLERFAVRAKYMTLDPAKNKYVKYIRNIRTIQEYLCNRADKHLVPKINNTNVDKSVAAIHATVFSCLRRREAGEQLYDPATNTVSVVDEEYRNQCTANSLSSKGMFQLIQRQGSTRNLMALLNNDGSVAKAWPVNMIDDNGKPIVGRPIENGIGTPMYGPLLIGKAEPVNLQFGHFGISAWPSDIGGTSHASSVDESRGDHTDNGSRYYSSCCSSPRTDGPAKELKEELSVHGSDEDVDLPPEIDSDEDLSDGQKQIEEELEGSVDEESTKSDEEYDDLAMQDITESGYLSDYDEFNYKMEFNNAVVPVSEDQSAKNDDHGAKYSRNLDIFTRTKSQPVSELPAFDFARRVPLSCNIKLRKRSQSIPPSGKHASIINALVMKESLPGIEAKFC</sequence>
<reference evidence="3" key="1">
    <citation type="submission" date="2024-07" db="EMBL/GenBank/DDBJ databases">
        <title>Two chromosome-level genome assemblies of Korean endemic species Abeliophyllum distichum and Forsythia ovata (Oleaceae).</title>
        <authorList>
            <person name="Jang H."/>
        </authorList>
    </citation>
    <scope>NUCLEOTIDE SEQUENCE [LARGE SCALE GENOMIC DNA]</scope>
</reference>
<evidence type="ECO:0000256" key="1">
    <source>
        <dbReference type="SAM" id="MobiDB-lite"/>
    </source>
</evidence>
<dbReference type="PROSITE" id="PS51257">
    <property type="entry name" value="PROKAR_LIPOPROTEIN"/>
    <property type="match status" value="1"/>
</dbReference>
<dbReference type="EMBL" id="JBFOLK010000009">
    <property type="protein sequence ID" value="KAL2485672.1"/>
    <property type="molecule type" value="Genomic_DNA"/>
</dbReference>
<dbReference type="InterPro" id="IPR027417">
    <property type="entry name" value="P-loop_NTPase"/>
</dbReference>